<accession>A0ABV3ZBS4</accession>
<sequence length="173" mass="18842">MSFTCLLLRAQDTVYLKKEARKSKVITDRPPQVVYAELGGPGIAISVNYDRRFNKKTDGPGMYAGLGYGFSTSPSYLTVPVGVNYLLGRNGKYFEMGAGLSYLGILSSDDKGTYIGVIDNYYSGKKGYLLGTMTFGYRRQPINGGFNFRVGLSPFIGNGIAGVLPYIGVGYNF</sequence>
<proteinExistence type="predicted"/>
<dbReference type="EMBL" id="JAULBC010000002">
    <property type="protein sequence ID" value="MEX6687311.1"/>
    <property type="molecule type" value="Genomic_DNA"/>
</dbReference>
<reference evidence="1 2" key="1">
    <citation type="submission" date="2023-07" db="EMBL/GenBank/DDBJ databases">
        <authorList>
            <person name="Lian W.-H."/>
        </authorList>
    </citation>
    <scope>NUCLEOTIDE SEQUENCE [LARGE SCALE GENOMIC DNA]</scope>
    <source>
        <strain evidence="1 2">SYSU DXS3180</strain>
    </source>
</reference>
<dbReference type="Proteomes" id="UP001560573">
    <property type="component" value="Unassembled WGS sequence"/>
</dbReference>
<name>A0ABV3ZBS4_9BACT</name>
<evidence type="ECO:0000313" key="2">
    <source>
        <dbReference type="Proteomes" id="UP001560573"/>
    </source>
</evidence>
<gene>
    <name evidence="1" type="ORF">QTN47_07380</name>
</gene>
<comment type="caution">
    <text evidence="1">The sequence shown here is derived from an EMBL/GenBank/DDBJ whole genome shotgun (WGS) entry which is preliminary data.</text>
</comment>
<evidence type="ECO:0000313" key="1">
    <source>
        <dbReference type="EMBL" id="MEX6687311.1"/>
    </source>
</evidence>
<protein>
    <recommendedName>
        <fullName evidence="3">Outer membrane protein beta-barrel domain-containing protein</fullName>
    </recommendedName>
</protein>
<organism evidence="1 2">
    <name type="scientific">Danxiaibacter flavus</name>
    <dbReference type="NCBI Taxonomy" id="3049108"/>
    <lineage>
        <taxon>Bacteria</taxon>
        <taxon>Pseudomonadati</taxon>
        <taxon>Bacteroidota</taxon>
        <taxon>Chitinophagia</taxon>
        <taxon>Chitinophagales</taxon>
        <taxon>Chitinophagaceae</taxon>
        <taxon>Danxiaibacter</taxon>
    </lineage>
</organism>
<evidence type="ECO:0008006" key="3">
    <source>
        <dbReference type="Google" id="ProtNLM"/>
    </source>
</evidence>
<keyword evidence="2" id="KW-1185">Reference proteome</keyword>
<dbReference type="RefSeq" id="WP_369328715.1">
    <property type="nucleotide sequence ID" value="NZ_JAULBC010000002.1"/>
</dbReference>